<organism evidence="3 4">
    <name type="scientific">Fusibacter bizertensis</name>
    <dbReference type="NCBI Taxonomy" id="1488331"/>
    <lineage>
        <taxon>Bacteria</taxon>
        <taxon>Bacillati</taxon>
        <taxon>Bacillota</taxon>
        <taxon>Clostridia</taxon>
        <taxon>Eubacteriales</taxon>
        <taxon>Eubacteriales Family XII. Incertae Sedis</taxon>
        <taxon>Fusibacter</taxon>
    </lineage>
</organism>
<protein>
    <submittedName>
        <fullName evidence="3">Aminoacyl-histidine dipeptidase</fullName>
    </submittedName>
</protein>
<evidence type="ECO:0000256" key="1">
    <source>
        <dbReference type="SAM" id="Coils"/>
    </source>
</evidence>
<dbReference type="PANTHER" id="PTHR43501">
    <property type="entry name" value="CYTOSOL NON-SPECIFIC DIPEPTIDASE"/>
    <property type="match status" value="1"/>
</dbReference>
<dbReference type="EMBL" id="JARYZI010000007">
    <property type="protein sequence ID" value="MDH8678870.1"/>
    <property type="molecule type" value="Genomic_DNA"/>
</dbReference>
<keyword evidence="4" id="KW-1185">Reference proteome</keyword>
<evidence type="ECO:0000313" key="3">
    <source>
        <dbReference type="EMBL" id="MDH8678870.1"/>
    </source>
</evidence>
<dbReference type="Pfam" id="PF07687">
    <property type="entry name" value="M20_dimer"/>
    <property type="match status" value="1"/>
</dbReference>
<dbReference type="Pfam" id="PF01546">
    <property type="entry name" value="Peptidase_M20"/>
    <property type="match status" value="1"/>
</dbReference>
<dbReference type="RefSeq" id="WP_281094758.1">
    <property type="nucleotide sequence ID" value="NZ_JARYZI010000007.1"/>
</dbReference>
<dbReference type="PRINTS" id="PR00934">
    <property type="entry name" value="XHISDIPTASE"/>
</dbReference>
<evidence type="ECO:0000259" key="2">
    <source>
        <dbReference type="Pfam" id="PF07687"/>
    </source>
</evidence>
<feature type="domain" description="Peptidase M20 dimerisation" evidence="2">
    <location>
        <begin position="209"/>
        <end position="290"/>
    </location>
</feature>
<feature type="coiled-coil region" evidence="1">
    <location>
        <begin position="259"/>
        <end position="286"/>
    </location>
</feature>
<dbReference type="NCBIfam" id="TIGR01893">
    <property type="entry name" value="aa-his-dipept"/>
    <property type="match status" value="1"/>
</dbReference>
<dbReference type="PANTHER" id="PTHR43501:SF1">
    <property type="entry name" value="CYTOSOL NON-SPECIFIC DIPEPTIDASE"/>
    <property type="match status" value="1"/>
</dbReference>
<keyword evidence="1" id="KW-0175">Coiled coil</keyword>
<dbReference type="InterPro" id="IPR011650">
    <property type="entry name" value="Peptidase_M20_dimer"/>
</dbReference>
<dbReference type="InterPro" id="IPR002933">
    <property type="entry name" value="Peptidase_M20"/>
</dbReference>
<sequence length="485" mass="53260">MENILKGLKPENVFMNFESLTRIPRESGNESGIADFLVDFANGLGLQVTKEPSNNVIIKKPATKGYENGPTVILQGHTDMVCVKLDELSFDFLKEPIPLVVEGDFVKTKGTTLGADNGIAVAMAMSILESTTLEHPPIVALFTVAEETGMDGVVSLNPENVKGDILINIDSEEEGTLLASCAGGVNNIVEYPYTTTDSKFDRALKIIIQGLNGGHSGIEINKNRANAIKLLGRTLALLSEQYDYAVSTINGGEKMNAIAKRAEMTIAVASENIESIKNRVKEIETVFKNEFMVADPNIQITVSETEKPLKVMTEQSKIDITNIIRLTPFGVQTMSGGIEGLVESSSNLGVLTQEADYVKFTSAVRSSVRSLKDEINDRIKIISQITGSKNYLISNYPEWEFKLESPIRELMKSVYQDMFGKALKVDAIHAGLECGFLKEKVGDIDMISLGPNLFDVHTPFEKLSISSTERTYNFLCEVLKNLKQK</sequence>
<dbReference type="Proteomes" id="UP001158045">
    <property type="component" value="Unassembled WGS sequence"/>
</dbReference>
<dbReference type="InterPro" id="IPR001160">
    <property type="entry name" value="Peptidase_M20C"/>
</dbReference>
<comment type="caution">
    <text evidence="3">The sequence shown here is derived from an EMBL/GenBank/DDBJ whole genome shotgun (WGS) entry which is preliminary data.</text>
</comment>
<proteinExistence type="predicted"/>
<dbReference type="Gene3D" id="3.40.630.10">
    <property type="entry name" value="Zn peptidases"/>
    <property type="match status" value="2"/>
</dbReference>
<gene>
    <name evidence="3" type="ORF">QE109_11960</name>
</gene>
<reference evidence="3 4" key="1">
    <citation type="submission" date="2023-04" db="EMBL/GenBank/DDBJ databases">
        <title>Fusibacter bizertensis strain WBS, isolated from littoral bottom sediments of the Arctic seas - biochemical and genomic analysis.</title>
        <authorList>
            <person name="Brioukhanov A.L."/>
        </authorList>
    </citation>
    <scope>NUCLEOTIDE SEQUENCE [LARGE SCALE GENOMIC DNA]</scope>
    <source>
        <strain evidence="3 4">WBS</strain>
    </source>
</reference>
<dbReference type="PIRSF" id="PIRSF016599">
    <property type="entry name" value="Xaa-His_dipept"/>
    <property type="match status" value="1"/>
</dbReference>
<dbReference type="CDD" id="cd03890">
    <property type="entry name" value="M20_pepD"/>
    <property type="match status" value="1"/>
</dbReference>
<dbReference type="SUPFAM" id="SSF53187">
    <property type="entry name" value="Zn-dependent exopeptidases"/>
    <property type="match status" value="1"/>
</dbReference>
<name>A0ABT6NEM1_9FIRM</name>
<accession>A0ABT6NEM1</accession>
<evidence type="ECO:0000313" key="4">
    <source>
        <dbReference type="Proteomes" id="UP001158045"/>
    </source>
</evidence>